<organism evidence="3 4">
    <name type="scientific">Candidatus Merdivivens faecigallinarum</name>
    <dbReference type="NCBI Taxonomy" id="2840871"/>
    <lineage>
        <taxon>Bacteria</taxon>
        <taxon>Pseudomonadati</taxon>
        <taxon>Bacteroidota</taxon>
        <taxon>Bacteroidia</taxon>
        <taxon>Bacteroidales</taxon>
        <taxon>Muribaculaceae</taxon>
        <taxon>Muribaculaceae incertae sedis</taxon>
        <taxon>Candidatus Merdivivens</taxon>
    </lineage>
</organism>
<proteinExistence type="predicted"/>
<feature type="domain" description="Mce/MlaD" evidence="2">
    <location>
        <begin position="38"/>
        <end position="112"/>
    </location>
</feature>
<reference evidence="3" key="2">
    <citation type="journal article" date="2021" name="PeerJ">
        <title>Extensive microbial diversity within the chicken gut microbiome revealed by metagenomics and culture.</title>
        <authorList>
            <person name="Gilroy R."/>
            <person name="Ravi A."/>
            <person name="Getino M."/>
            <person name="Pursley I."/>
            <person name="Horton D.L."/>
            <person name="Alikhan N.F."/>
            <person name="Baker D."/>
            <person name="Gharbi K."/>
            <person name="Hall N."/>
            <person name="Watson M."/>
            <person name="Adriaenssens E.M."/>
            <person name="Foster-Nyarko E."/>
            <person name="Jarju S."/>
            <person name="Secka A."/>
            <person name="Antonio M."/>
            <person name="Oren A."/>
            <person name="Chaudhuri R.R."/>
            <person name="La Ragione R."/>
            <person name="Hildebrand F."/>
            <person name="Pallen M.J."/>
        </authorList>
    </citation>
    <scope>NUCLEOTIDE SEQUENCE</scope>
    <source>
        <strain evidence="3">B3-2255</strain>
    </source>
</reference>
<dbReference type="EMBL" id="JADILY010000023">
    <property type="protein sequence ID" value="MBO8481174.1"/>
    <property type="molecule type" value="Genomic_DNA"/>
</dbReference>
<keyword evidence="1" id="KW-0812">Transmembrane</keyword>
<dbReference type="PANTHER" id="PTHR33371:SF4">
    <property type="entry name" value="INTERMEMBRANE PHOSPHOLIPID TRANSPORT SYSTEM BINDING PROTEIN MLAD"/>
    <property type="match status" value="1"/>
</dbReference>
<keyword evidence="1" id="KW-0472">Membrane</keyword>
<evidence type="ECO:0000313" key="4">
    <source>
        <dbReference type="Proteomes" id="UP000823772"/>
    </source>
</evidence>
<feature type="transmembrane region" description="Helical" evidence="1">
    <location>
        <begin position="12"/>
        <end position="28"/>
    </location>
</feature>
<dbReference type="Proteomes" id="UP000823772">
    <property type="component" value="Unassembled WGS sequence"/>
</dbReference>
<gene>
    <name evidence="3" type="ORF">IAC87_01345</name>
</gene>
<dbReference type="AlphaFoldDB" id="A0A9D9NPC2"/>
<feature type="non-terminal residue" evidence="3">
    <location>
        <position position="257"/>
    </location>
</feature>
<keyword evidence="1" id="KW-1133">Transmembrane helix</keyword>
<evidence type="ECO:0000313" key="3">
    <source>
        <dbReference type="EMBL" id="MBO8481174.1"/>
    </source>
</evidence>
<accession>A0A9D9NPC2</accession>
<dbReference type="PANTHER" id="PTHR33371">
    <property type="entry name" value="INTERMEMBRANE PHOSPHOLIPID TRANSPORT SYSTEM BINDING PROTEIN MLAD-RELATED"/>
    <property type="match status" value="1"/>
</dbReference>
<comment type="caution">
    <text evidence="3">The sequence shown here is derived from an EMBL/GenBank/DDBJ whole genome shotgun (WGS) entry which is preliminary data.</text>
</comment>
<protein>
    <submittedName>
        <fullName evidence="3">MCE family protein</fullName>
    </submittedName>
</protein>
<dbReference type="InterPro" id="IPR052336">
    <property type="entry name" value="MlaD_Phospholipid_Transporter"/>
</dbReference>
<dbReference type="Pfam" id="PF02470">
    <property type="entry name" value="MlaD"/>
    <property type="match status" value="1"/>
</dbReference>
<reference evidence="3" key="1">
    <citation type="submission" date="2020-10" db="EMBL/GenBank/DDBJ databases">
        <authorList>
            <person name="Gilroy R."/>
        </authorList>
    </citation>
    <scope>NUCLEOTIDE SEQUENCE</scope>
    <source>
        <strain evidence="3">B3-2255</strain>
    </source>
</reference>
<evidence type="ECO:0000256" key="1">
    <source>
        <dbReference type="SAM" id="Phobius"/>
    </source>
</evidence>
<dbReference type="InterPro" id="IPR003399">
    <property type="entry name" value="Mce/MlaD"/>
</dbReference>
<sequence>MKKPGKEFRIGLMVVATVVAAYFAINYLRDKDVFNREHEYVVTYNDVNGLKTSAGVYVRGFKAGNVDRVEYSPESGDFHISCSVDKRFGIPSDSRFEIYSSDLMGGKSVRVLEGVSGSMASSGDTMQGALAPDMMGSLMERLPGILDNAGSVLDSVSLAVGSLRGILDANSADIRSILASLASVSSEIDRIASDAGDVVPDLKIFSEKMKELSEVLAGGKGDITDIISDLSEVSSQLKDAGIGEITSSLSRILSSLE</sequence>
<evidence type="ECO:0000259" key="2">
    <source>
        <dbReference type="Pfam" id="PF02470"/>
    </source>
</evidence>
<name>A0A9D9NPC2_9BACT</name>